<feature type="signal peptide" evidence="1">
    <location>
        <begin position="1"/>
        <end position="25"/>
    </location>
</feature>
<dbReference type="Proteomes" id="UP001198630">
    <property type="component" value="Unassembled WGS sequence"/>
</dbReference>
<reference evidence="2" key="1">
    <citation type="submission" date="2021-11" db="EMBL/GenBank/DDBJ databases">
        <title>Development of a sustainable strategy for remediation of hydrocarbon-contaminated territories based on the waste exchange concept.</title>
        <authorList>
            <person name="Elkin A."/>
        </authorList>
    </citation>
    <scope>NUCLEOTIDE SEQUENCE</scope>
    <source>
        <strain evidence="2">IEGM 757</strain>
    </source>
</reference>
<comment type="caution">
    <text evidence="2">The sequence shown here is derived from an EMBL/GenBank/DDBJ whole genome shotgun (WGS) entry which is preliminary data.</text>
</comment>
<evidence type="ECO:0000256" key="1">
    <source>
        <dbReference type="SAM" id="SignalP"/>
    </source>
</evidence>
<feature type="chain" id="PRO_5043890605" description="Lipoprotein" evidence="1">
    <location>
        <begin position="26"/>
        <end position="190"/>
    </location>
</feature>
<accession>A0AAW4XIY2</accession>
<dbReference type="RefSeq" id="WP_230791606.1">
    <property type="nucleotide sequence ID" value="NZ_JAJNCO010000010.1"/>
</dbReference>
<name>A0AAW4XIY2_RHORH</name>
<sequence>MSIRTVTSALVLAAALTGCSSTDTGAGTDPLDTATSTPVPSEQSQIYSAALHHLILVDNPFAKAPTPVGYIYIVDGPASRSSEMSIAADGPQFDTDLKNEITARAADLPPVEFVADPQLHTEPARQGLTGVDNDGVLVGLSPLGRQDDGTVHVGAGLWCGRDCGLGLTYVLDHVDGRWTVTGTTGPVVIS</sequence>
<evidence type="ECO:0000313" key="3">
    <source>
        <dbReference type="Proteomes" id="UP001198630"/>
    </source>
</evidence>
<dbReference type="PROSITE" id="PS51257">
    <property type="entry name" value="PROKAR_LIPOPROTEIN"/>
    <property type="match status" value="1"/>
</dbReference>
<gene>
    <name evidence="2" type="ORF">LQ384_18050</name>
</gene>
<keyword evidence="1" id="KW-0732">Signal</keyword>
<evidence type="ECO:0008006" key="4">
    <source>
        <dbReference type="Google" id="ProtNLM"/>
    </source>
</evidence>
<proteinExistence type="predicted"/>
<organism evidence="2 3">
    <name type="scientific">Rhodococcus rhodochrous</name>
    <dbReference type="NCBI Taxonomy" id="1829"/>
    <lineage>
        <taxon>Bacteria</taxon>
        <taxon>Bacillati</taxon>
        <taxon>Actinomycetota</taxon>
        <taxon>Actinomycetes</taxon>
        <taxon>Mycobacteriales</taxon>
        <taxon>Nocardiaceae</taxon>
        <taxon>Rhodococcus</taxon>
    </lineage>
</organism>
<evidence type="ECO:0000313" key="2">
    <source>
        <dbReference type="EMBL" id="MCD2113016.1"/>
    </source>
</evidence>
<protein>
    <recommendedName>
        <fullName evidence="4">Lipoprotein</fullName>
    </recommendedName>
</protein>
<dbReference type="EMBL" id="JAJNCO010000010">
    <property type="protein sequence ID" value="MCD2113016.1"/>
    <property type="molecule type" value="Genomic_DNA"/>
</dbReference>
<dbReference type="AlphaFoldDB" id="A0AAW4XIY2"/>